<dbReference type="AlphaFoldDB" id="Q46BP3"/>
<sequence>MRMNNKFGTTTLFMAAILLASIACIPAVSASPNKEATETVSAIETPAVESLKGIGILATTYISQGATKTYTRHINTGDGTRIDPSLNWIPSSGSLRLTITSPTGTVYGPWTDIDDGYMDGEIDFDYTPIAIPAGLPAGDWVSTIYCIRGPVNYSYKFTVT</sequence>
<dbReference type="PaxDb" id="269797-Mbar_A1757"/>
<dbReference type="PROSITE" id="PS51257">
    <property type="entry name" value="PROKAR_LIPOPROTEIN"/>
    <property type="match status" value="1"/>
</dbReference>
<dbReference type="eggNOG" id="arCOG04987">
    <property type="taxonomic scope" value="Archaea"/>
</dbReference>
<gene>
    <name evidence="1" type="ordered locus">Mbar_A1757</name>
</gene>
<reference evidence="1" key="1">
    <citation type="submission" date="2006-06" db="EMBL/GenBank/DDBJ databases">
        <title>Complete sequence of chromosome 1 of Methanosarcina barkeri str. fusaro.</title>
        <authorList>
            <person name="Copeland A."/>
            <person name="Lucas S."/>
            <person name="Lapidus A."/>
            <person name="Barry K."/>
            <person name="Detter J.C."/>
            <person name="Glavina T."/>
            <person name="Hammon N."/>
            <person name="Israni S."/>
            <person name="Pitluck S."/>
            <person name="Goodwin L.A."/>
            <person name="Saunders E.H."/>
            <person name="Schmutz J."/>
            <person name="Larimer F."/>
            <person name="Land M."/>
            <person name="Anderson I."/>
            <person name="Richardson P."/>
        </authorList>
    </citation>
    <scope>NUCLEOTIDE SEQUENCE</scope>
    <source>
        <strain evidence="1">Fusaro</strain>
    </source>
</reference>
<dbReference type="KEGG" id="mba:Mbar_A1757"/>
<proteinExistence type="predicted"/>
<accession>Q46BP3</accession>
<dbReference type="HOGENOM" id="CLU_1648297_0_0_2"/>
<name>Q46BP3_METBF</name>
<protein>
    <submittedName>
        <fullName evidence="1">Uncharacterized protein</fullName>
    </submittedName>
</protein>
<organism evidence="1">
    <name type="scientific">Methanosarcina barkeri (strain Fusaro / DSM 804)</name>
    <dbReference type="NCBI Taxonomy" id="269797"/>
    <lineage>
        <taxon>Archaea</taxon>
        <taxon>Methanobacteriati</taxon>
        <taxon>Methanobacteriota</taxon>
        <taxon>Stenosarchaea group</taxon>
        <taxon>Methanomicrobia</taxon>
        <taxon>Methanosarcinales</taxon>
        <taxon>Methanosarcinaceae</taxon>
        <taxon>Methanosarcina</taxon>
    </lineage>
</organism>
<dbReference type="EMBL" id="CP000099">
    <property type="protein sequence ID" value="AAZ70699.1"/>
    <property type="molecule type" value="Genomic_DNA"/>
</dbReference>
<evidence type="ECO:0000313" key="1">
    <source>
        <dbReference type="EMBL" id="AAZ70699.1"/>
    </source>
</evidence>